<accession>A0ACB9CSH9</accession>
<proteinExistence type="predicted"/>
<dbReference type="EMBL" id="CM042013">
    <property type="protein sequence ID" value="KAI3737128.1"/>
    <property type="molecule type" value="Genomic_DNA"/>
</dbReference>
<organism evidence="1 2">
    <name type="scientific">Cichorium intybus</name>
    <name type="common">Chicory</name>
    <dbReference type="NCBI Taxonomy" id="13427"/>
    <lineage>
        <taxon>Eukaryota</taxon>
        <taxon>Viridiplantae</taxon>
        <taxon>Streptophyta</taxon>
        <taxon>Embryophyta</taxon>
        <taxon>Tracheophyta</taxon>
        <taxon>Spermatophyta</taxon>
        <taxon>Magnoliopsida</taxon>
        <taxon>eudicotyledons</taxon>
        <taxon>Gunneridae</taxon>
        <taxon>Pentapetalae</taxon>
        <taxon>asterids</taxon>
        <taxon>campanulids</taxon>
        <taxon>Asterales</taxon>
        <taxon>Asteraceae</taxon>
        <taxon>Cichorioideae</taxon>
        <taxon>Cichorieae</taxon>
        <taxon>Cichoriinae</taxon>
        <taxon>Cichorium</taxon>
    </lineage>
</organism>
<sequence>MEQVRVSSPVTVGFNRVSVIPNLLHLPDPHHRFYFSSCASFVILNPRKKKRDEIEIGICLCGSRLLPDRERGLKQTFTPVKMSYQATSESLSELTVTATQISSQFPSPAALKSDAGKVDLKSSDVSETLNKRELYKSNLDEKEADPELEHQEIENFDFNLIRYFDSGGVLWNQHQ</sequence>
<protein>
    <submittedName>
        <fullName evidence="1">Uncharacterized protein</fullName>
    </submittedName>
</protein>
<comment type="caution">
    <text evidence="1">The sequence shown here is derived from an EMBL/GenBank/DDBJ whole genome shotgun (WGS) entry which is preliminary data.</text>
</comment>
<evidence type="ECO:0000313" key="2">
    <source>
        <dbReference type="Proteomes" id="UP001055811"/>
    </source>
</evidence>
<dbReference type="Proteomes" id="UP001055811">
    <property type="component" value="Linkage Group LG05"/>
</dbReference>
<keyword evidence="2" id="KW-1185">Reference proteome</keyword>
<gene>
    <name evidence="1" type="ORF">L2E82_27123</name>
</gene>
<evidence type="ECO:0000313" key="1">
    <source>
        <dbReference type="EMBL" id="KAI3737128.1"/>
    </source>
</evidence>
<reference evidence="1 2" key="2">
    <citation type="journal article" date="2022" name="Mol. Ecol. Resour.">
        <title>The genomes of chicory, endive, great burdock and yacon provide insights into Asteraceae paleo-polyploidization history and plant inulin production.</title>
        <authorList>
            <person name="Fan W."/>
            <person name="Wang S."/>
            <person name="Wang H."/>
            <person name="Wang A."/>
            <person name="Jiang F."/>
            <person name="Liu H."/>
            <person name="Zhao H."/>
            <person name="Xu D."/>
            <person name="Zhang Y."/>
        </authorList>
    </citation>
    <scope>NUCLEOTIDE SEQUENCE [LARGE SCALE GENOMIC DNA]</scope>
    <source>
        <strain evidence="2">cv. Punajuju</strain>
        <tissue evidence="1">Leaves</tissue>
    </source>
</reference>
<name>A0ACB9CSH9_CICIN</name>
<reference evidence="2" key="1">
    <citation type="journal article" date="2022" name="Mol. Ecol. Resour.">
        <title>The genomes of chicory, endive, great burdock and yacon provide insights into Asteraceae palaeo-polyploidization history and plant inulin production.</title>
        <authorList>
            <person name="Fan W."/>
            <person name="Wang S."/>
            <person name="Wang H."/>
            <person name="Wang A."/>
            <person name="Jiang F."/>
            <person name="Liu H."/>
            <person name="Zhao H."/>
            <person name="Xu D."/>
            <person name="Zhang Y."/>
        </authorList>
    </citation>
    <scope>NUCLEOTIDE SEQUENCE [LARGE SCALE GENOMIC DNA]</scope>
    <source>
        <strain evidence="2">cv. Punajuju</strain>
    </source>
</reference>